<sequence>MGDVHQRKVATMVTTEEQPLIGTDGQIKLRKKTVVRKLYTWEEIPEWQKDNEHIHTGYVRETSSVMECIRSLFYLHNETVNIYSHLIPAIAFFSTIFFNKYVVPTYSTTTMIDYLIIDIFFLGAFSCLILSSTFHCLKSHSLRVAVFGNKLDYLGIVFLIVASMVSILYYGFHGNPWFFGIFSLITMTFGAACAVVSLKDTFRSREWRPYRAALFVIFGLSAVLPILAGLFKCLFNQIFNGRSQIESWEMDRLETLARMSKLLPILIENVWYIFPNLRNEHVESQAEALLNKKRLSLDELVNFPYDLGPVRNAIQLLGTPPLWLYPFSGPQDDGLHFQKNEESMIEDPNSLNDIILCLPWPPDSTKHLNSTSEHTSNVQIISEEGEQVIRIRTPDKKLSRSEWLNDWGESLEDFGVDVDIE</sequence>
<dbReference type="VEuPathDB" id="FungiDB:CAGL0E02519g"/>
<dbReference type="VEuPathDB" id="FungiDB:B1J91_E02519g"/>
<dbReference type="GO" id="GO:0006882">
    <property type="term" value="P:intracellular zinc ion homeostasis"/>
    <property type="evidence" value="ECO:0007669"/>
    <property type="project" value="EnsemblFungi"/>
</dbReference>
<feature type="transmembrane region" description="Helical" evidence="7">
    <location>
        <begin position="210"/>
        <end position="231"/>
    </location>
</feature>
<reference evidence="8 10" key="1">
    <citation type="submission" date="2015-10" db="EMBL/GenBank/DDBJ databases">
        <title>Draft genomes sequences of Candida glabrata isolates 1A, 1B, 2A, 2B, 3A and 3B.</title>
        <authorList>
            <person name="Haavelsrud O.E."/>
            <person name="Gaustad P."/>
        </authorList>
    </citation>
    <scope>NUCLEOTIDE SEQUENCE [LARGE SCALE GENOMIC DNA]</scope>
    <source>
        <strain evidence="8">910700640</strain>
    </source>
</reference>
<dbReference type="VEuPathDB" id="FungiDB:GWK60_E02321"/>
<dbReference type="GO" id="GO:0000122">
    <property type="term" value="P:negative regulation of transcription by RNA polymerase II"/>
    <property type="evidence" value="ECO:0007669"/>
    <property type="project" value="EnsemblFungi"/>
</dbReference>
<dbReference type="EMBL" id="LLZZ01000188">
    <property type="protein sequence ID" value="KTA95172.1"/>
    <property type="molecule type" value="Genomic_DNA"/>
</dbReference>
<accession>A0A0W0C637</accession>
<dbReference type="PANTHER" id="PTHR20855">
    <property type="entry name" value="ADIPOR/PROGESTIN RECEPTOR-RELATED"/>
    <property type="match status" value="1"/>
</dbReference>
<name>A0A0W0C637_CANGB</name>
<keyword evidence="3 7" id="KW-0812">Transmembrane</keyword>
<evidence type="ECO:0000256" key="5">
    <source>
        <dbReference type="ARBA" id="ARBA00023136"/>
    </source>
</evidence>
<evidence type="ECO:0000256" key="1">
    <source>
        <dbReference type="ARBA" id="ARBA00004141"/>
    </source>
</evidence>
<protein>
    <submittedName>
        <fullName evidence="8">Palmitoyltransferase PFA4</fullName>
    </submittedName>
</protein>
<feature type="transmembrane region" description="Helical" evidence="7">
    <location>
        <begin position="151"/>
        <end position="171"/>
    </location>
</feature>
<dbReference type="GO" id="GO:0046872">
    <property type="term" value="F:metal ion binding"/>
    <property type="evidence" value="ECO:0007669"/>
    <property type="project" value="UniProtKB-KW"/>
</dbReference>
<feature type="binding site" evidence="6">
    <location>
        <position position="135"/>
    </location>
    <ligand>
        <name>Zn(2+)</name>
        <dbReference type="ChEBI" id="CHEBI:29105"/>
    </ligand>
</feature>
<dbReference type="PANTHER" id="PTHR20855:SF52">
    <property type="entry name" value="ADIPONECTIN RECEPTOR PROTEIN"/>
    <property type="match status" value="1"/>
</dbReference>
<feature type="transmembrane region" description="Helical" evidence="7">
    <location>
        <begin position="177"/>
        <end position="198"/>
    </location>
</feature>
<gene>
    <name evidence="9" type="ORF">AO440_005568</name>
    <name evidence="8" type="ORF">AO440_005608</name>
</gene>
<feature type="transmembrane region" description="Helical" evidence="7">
    <location>
        <begin position="80"/>
        <end position="99"/>
    </location>
</feature>
<dbReference type="InterPro" id="IPR004254">
    <property type="entry name" value="AdipoR/HlyIII-related"/>
</dbReference>
<evidence type="ECO:0000313" key="9">
    <source>
        <dbReference type="EMBL" id="KTA95172.1"/>
    </source>
</evidence>
<dbReference type="GO" id="GO:0009636">
    <property type="term" value="P:response to toxic substance"/>
    <property type="evidence" value="ECO:0007669"/>
    <property type="project" value="EnsemblFungi"/>
</dbReference>
<dbReference type="AlphaFoldDB" id="A0A0W0C637"/>
<keyword evidence="6" id="KW-0479">Metal-binding</keyword>
<feature type="transmembrane region" description="Helical" evidence="7">
    <location>
        <begin position="111"/>
        <end position="130"/>
    </location>
</feature>
<comment type="similarity">
    <text evidence="2">Belongs to the ADIPOR family.</text>
</comment>
<evidence type="ECO:0000313" key="8">
    <source>
        <dbReference type="EMBL" id="KTA95077.1"/>
    </source>
</evidence>
<evidence type="ECO:0000313" key="10">
    <source>
        <dbReference type="Proteomes" id="UP000054886"/>
    </source>
</evidence>
<dbReference type="GO" id="GO:0005886">
    <property type="term" value="C:plasma membrane"/>
    <property type="evidence" value="ECO:0007669"/>
    <property type="project" value="EnsemblFungi"/>
</dbReference>
<keyword evidence="5 7" id="KW-0472">Membrane</keyword>
<keyword evidence="6" id="KW-0862">Zinc</keyword>
<dbReference type="VEuPathDB" id="FungiDB:GVI51_E02321"/>
<evidence type="ECO:0000256" key="7">
    <source>
        <dbReference type="SAM" id="Phobius"/>
    </source>
</evidence>
<organism evidence="8 10">
    <name type="scientific">Candida glabrata</name>
    <name type="common">Yeast</name>
    <name type="synonym">Torulopsis glabrata</name>
    <dbReference type="NCBI Taxonomy" id="5478"/>
    <lineage>
        <taxon>Eukaryota</taxon>
        <taxon>Fungi</taxon>
        <taxon>Dikarya</taxon>
        <taxon>Ascomycota</taxon>
        <taxon>Saccharomycotina</taxon>
        <taxon>Saccharomycetes</taxon>
        <taxon>Saccharomycetales</taxon>
        <taxon>Saccharomycetaceae</taxon>
        <taxon>Nakaseomyces</taxon>
    </lineage>
</organism>
<evidence type="ECO:0000256" key="4">
    <source>
        <dbReference type="ARBA" id="ARBA00022989"/>
    </source>
</evidence>
<comment type="subcellular location">
    <subcellularLocation>
        <location evidence="1">Membrane</location>
        <topology evidence="1">Multi-pass membrane protein</topology>
    </subcellularLocation>
</comment>
<evidence type="ECO:0000256" key="2">
    <source>
        <dbReference type="ARBA" id="ARBA00007018"/>
    </source>
</evidence>
<dbReference type="Pfam" id="PF03006">
    <property type="entry name" value="HlyIII"/>
    <property type="match status" value="1"/>
</dbReference>
<evidence type="ECO:0000256" key="3">
    <source>
        <dbReference type="ARBA" id="ARBA00022692"/>
    </source>
</evidence>
<keyword evidence="4 7" id="KW-1133">Transmembrane helix</keyword>
<dbReference type="GO" id="GO:0016740">
    <property type="term" value="F:transferase activity"/>
    <property type="evidence" value="ECO:0007669"/>
    <property type="project" value="UniProtKB-KW"/>
</dbReference>
<comment type="caution">
    <text evidence="8">The sequence shown here is derived from an EMBL/GenBank/DDBJ whole genome shotgun (WGS) entry which is preliminary data.</text>
</comment>
<keyword evidence="8" id="KW-0808">Transferase</keyword>
<dbReference type="EMBL" id="LLZZ01000192">
    <property type="protein sequence ID" value="KTA95077.1"/>
    <property type="molecule type" value="Genomic_DNA"/>
</dbReference>
<evidence type="ECO:0000256" key="6">
    <source>
        <dbReference type="PIRSR" id="PIRSR604254-1"/>
    </source>
</evidence>
<dbReference type="Proteomes" id="UP000054886">
    <property type="component" value="Unassembled WGS sequence"/>
</dbReference>
<proteinExistence type="inferred from homology"/>
<dbReference type="GO" id="GO:0038023">
    <property type="term" value="F:signaling receptor activity"/>
    <property type="evidence" value="ECO:0007669"/>
    <property type="project" value="TreeGrafter"/>
</dbReference>